<dbReference type="GO" id="GO:0005840">
    <property type="term" value="C:ribosome"/>
    <property type="evidence" value="ECO:0007669"/>
    <property type="project" value="UniProtKB-KW"/>
</dbReference>
<evidence type="ECO:0000313" key="5">
    <source>
        <dbReference type="Proteomes" id="UP000553963"/>
    </source>
</evidence>
<organism evidence="4 5">
    <name type="scientific">Kaistia hirudinis</name>
    <dbReference type="NCBI Taxonomy" id="1293440"/>
    <lineage>
        <taxon>Bacteria</taxon>
        <taxon>Pseudomonadati</taxon>
        <taxon>Pseudomonadota</taxon>
        <taxon>Alphaproteobacteria</taxon>
        <taxon>Hyphomicrobiales</taxon>
        <taxon>Kaistiaceae</taxon>
        <taxon>Kaistia</taxon>
    </lineage>
</organism>
<gene>
    <name evidence="4" type="ORF">GGR25_002962</name>
</gene>
<dbReference type="InterPro" id="IPR016181">
    <property type="entry name" value="Acyl_CoA_acyltransferase"/>
</dbReference>
<keyword evidence="4" id="KW-0689">Ribosomal protein</keyword>
<dbReference type="SUPFAM" id="SSF55729">
    <property type="entry name" value="Acyl-CoA N-acyltransferases (Nat)"/>
    <property type="match status" value="1"/>
</dbReference>
<dbReference type="Proteomes" id="UP000553963">
    <property type="component" value="Unassembled WGS sequence"/>
</dbReference>
<dbReference type="AlphaFoldDB" id="A0A840AQL3"/>
<accession>A0A840AQL3</accession>
<feature type="domain" description="N-acetyltransferase" evidence="3">
    <location>
        <begin position="116"/>
        <end position="250"/>
    </location>
</feature>
<evidence type="ECO:0000256" key="2">
    <source>
        <dbReference type="ARBA" id="ARBA00023315"/>
    </source>
</evidence>
<keyword evidence="2" id="KW-0012">Acyltransferase</keyword>
<keyword evidence="1" id="KW-0808">Transferase</keyword>
<dbReference type="Pfam" id="PF24553">
    <property type="entry name" value="Rv0428c_C"/>
    <property type="match status" value="1"/>
</dbReference>
<keyword evidence="5" id="KW-1185">Reference proteome</keyword>
<dbReference type="InterPro" id="IPR056935">
    <property type="entry name" value="Rv0428c-like_C"/>
</dbReference>
<reference evidence="4 5" key="1">
    <citation type="submission" date="2020-08" db="EMBL/GenBank/DDBJ databases">
        <title>Genomic Encyclopedia of Type Strains, Phase IV (KMG-IV): sequencing the most valuable type-strain genomes for metagenomic binning, comparative biology and taxonomic classification.</title>
        <authorList>
            <person name="Goeker M."/>
        </authorList>
    </citation>
    <scope>NUCLEOTIDE SEQUENCE [LARGE SCALE GENOMIC DNA]</scope>
    <source>
        <strain evidence="4 5">DSM 25966</strain>
    </source>
</reference>
<sequence length="250" mass="27228">MTFPPSPLAIEAACLSAWPAIAVVHDGAWLWRYAQGYTKRSNCFQSLDPTDEQDAGRRIARLSALSARHGIAPVFRVTPLAGEKVVAALDAAGWQSFDESLVLAMDLAAASLEPRGDVRSFPPADPRWFRAEAALSQYPAATVETLKTLIGLIASEAKGFVAYGREGQPAAAALAVVAGDIGVYLNVVADRARRRQGYGEAVMHAALKWTRDRGARFAAIQVFADNEPAIRLYEKLGFQHQYGYHYRRPA</sequence>
<dbReference type="PANTHER" id="PTHR43072:SF23">
    <property type="entry name" value="UPF0039 PROTEIN C11D3.02C"/>
    <property type="match status" value="1"/>
</dbReference>
<proteinExistence type="predicted"/>
<dbReference type="PANTHER" id="PTHR43072">
    <property type="entry name" value="N-ACETYLTRANSFERASE"/>
    <property type="match status" value="1"/>
</dbReference>
<dbReference type="Gene3D" id="3.40.630.30">
    <property type="match status" value="1"/>
</dbReference>
<evidence type="ECO:0000256" key="1">
    <source>
        <dbReference type="ARBA" id="ARBA00022679"/>
    </source>
</evidence>
<dbReference type="EMBL" id="JACIDS010000003">
    <property type="protein sequence ID" value="MBB3931912.1"/>
    <property type="molecule type" value="Genomic_DNA"/>
</dbReference>
<dbReference type="PROSITE" id="PS51186">
    <property type="entry name" value="GNAT"/>
    <property type="match status" value="1"/>
</dbReference>
<keyword evidence="4" id="KW-0687">Ribonucleoprotein</keyword>
<evidence type="ECO:0000259" key="3">
    <source>
        <dbReference type="PROSITE" id="PS51186"/>
    </source>
</evidence>
<dbReference type="InterPro" id="IPR000182">
    <property type="entry name" value="GNAT_dom"/>
</dbReference>
<name>A0A840AQL3_9HYPH</name>
<dbReference type="GO" id="GO:0016747">
    <property type="term" value="F:acyltransferase activity, transferring groups other than amino-acyl groups"/>
    <property type="evidence" value="ECO:0007669"/>
    <property type="project" value="InterPro"/>
</dbReference>
<evidence type="ECO:0000313" key="4">
    <source>
        <dbReference type="EMBL" id="MBB3931912.1"/>
    </source>
</evidence>
<dbReference type="RefSeq" id="WP_183399514.1">
    <property type="nucleotide sequence ID" value="NZ_JACIDS010000003.1"/>
</dbReference>
<protein>
    <submittedName>
        <fullName evidence="4">Ribosomal protein S18 acetylase RimI-like enzyme</fullName>
    </submittedName>
</protein>
<comment type="caution">
    <text evidence="4">The sequence shown here is derived from an EMBL/GenBank/DDBJ whole genome shotgun (WGS) entry which is preliminary data.</text>
</comment>